<comment type="caution">
    <text evidence="1">The sequence shown here is derived from an EMBL/GenBank/DDBJ whole genome shotgun (WGS) entry which is preliminary data.</text>
</comment>
<dbReference type="RefSeq" id="XP_041186840.1">
    <property type="nucleotide sequence ID" value="XM_041331834.1"/>
</dbReference>
<dbReference type="EMBL" id="JABBWG010000060">
    <property type="protein sequence ID" value="KAG1804240.1"/>
    <property type="molecule type" value="Genomic_DNA"/>
</dbReference>
<name>A0A9P7DVX9_9AGAM</name>
<organism evidence="1 2">
    <name type="scientific">Suillus subaureus</name>
    <dbReference type="NCBI Taxonomy" id="48587"/>
    <lineage>
        <taxon>Eukaryota</taxon>
        <taxon>Fungi</taxon>
        <taxon>Dikarya</taxon>
        <taxon>Basidiomycota</taxon>
        <taxon>Agaricomycotina</taxon>
        <taxon>Agaricomycetes</taxon>
        <taxon>Agaricomycetidae</taxon>
        <taxon>Boletales</taxon>
        <taxon>Suillineae</taxon>
        <taxon>Suillaceae</taxon>
        <taxon>Suillus</taxon>
    </lineage>
</organism>
<dbReference type="AlphaFoldDB" id="A0A9P7DVX9"/>
<keyword evidence="2" id="KW-1185">Reference proteome</keyword>
<sequence>MASLEMIYLEGNPCQRAEGTGYRWRIMLTLPQVKQIDATLVIFAFDLSLEYLADLVCSFARSS</sequence>
<proteinExistence type="predicted"/>
<evidence type="ECO:0000313" key="1">
    <source>
        <dbReference type="EMBL" id="KAG1804240.1"/>
    </source>
</evidence>
<dbReference type="OrthoDB" id="266138at2759"/>
<accession>A0A9P7DVX9</accession>
<gene>
    <name evidence="1" type="ORF">BJ212DRAFT_1284624</name>
</gene>
<protein>
    <submittedName>
        <fullName evidence="1">Uncharacterized protein</fullName>
    </submittedName>
</protein>
<evidence type="ECO:0000313" key="2">
    <source>
        <dbReference type="Proteomes" id="UP000807769"/>
    </source>
</evidence>
<dbReference type="Proteomes" id="UP000807769">
    <property type="component" value="Unassembled WGS sequence"/>
</dbReference>
<reference evidence="1" key="1">
    <citation type="journal article" date="2020" name="New Phytol.">
        <title>Comparative genomics reveals dynamic genome evolution in host specialist ectomycorrhizal fungi.</title>
        <authorList>
            <person name="Lofgren L.A."/>
            <person name="Nguyen N.H."/>
            <person name="Vilgalys R."/>
            <person name="Ruytinx J."/>
            <person name="Liao H.L."/>
            <person name="Branco S."/>
            <person name="Kuo A."/>
            <person name="LaButti K."/>
            <person name="Lipzen A."/>
            <person name="Andreopoulos W."/>
            <person name="Pangilinan J."/>
            <person name="Riley R."/>
            <person name="Hundley H."/>
            <person name="Na H."/>
            <person name="Barry K."/>
            <person name="Grigoriev I.V."/>
            <person name="Stajich J.E."/>
            <person name="Kennedy P.G."/>
        </authorList>
    </citation>
    <scope>NUCLEOTIDE SEQUENCE</scope>
    <source>
        <strain evidence="1">MN1</strain>
    </source>
</reference>
<dbReference type="GeneID" id="64625851"/>